<dbReference type="RefSeq" id="WP_169066855.1">
    <property type="nucleotide sequence ID" value="NZ_SPMY01000032.1"/>
</dbReference>
<accession>A0ABX1U0I4</accession>
<keyword evidence="2" id="KW-1185">Reference proteome</keyword>
<name>A0ABX1U0I4_9PROT</name>
<dbReference type="EMBL" id="SPMY01000032">
    <property type="protein sequence ID" value="NMQ28398.1"/>
    <property type="molecule type" value="Genomic_DNA"/>
</dbReference>
<protein>
    <recommendedName>
        <fullName evidence="3">KTSC domain-containing protein</fullName>
    </recommendedName>
</protein>
<proteinExistence type="predicted"/>
<evidence type="ECO:0008006" key="3">
    <source>
        <dbReference type="Google" id="ProtNLM"/>
    </source>
</evidence>
<evidence type="ECO:0000313" key="2">
    <source>
        <dbReference type="Proteomes" id="UP000749010"/>
    </source>
</evidence>
<comment type="caution">
    <text evidence="1">The sequence shown here is derived from an EMBL/GenBank/DDBJ whole genome shotgun (WGS) entry which is preliminary data.</text>
</comment>
<sequence length="106" mass="12386">MIRCLQRKRIGTWETADLRRANHIARAAGVAPPWPEPPDDDSNYRAEIIEDGNRHFYRVGDTKVEISELEYERVLSNPTLYYFSRALKLHYRLTRARDGIVESLPT</sequence>
<reference evidence="1 2" key="1">
    <citation type="submission" date="2019-03" db="EMBL/GenBank/DDBJ databases">
        <title>Metabolic reconstructions from genomes of highly enriched 'Candidatus Accumulibacter' and 'Candidatus Competibacter' bioreactor populations.</title>
        <authorList>
            <person name="Annavajhala M.K."/>
            <person name="Welles L."/>
            <person name="Abbas B."/>
            <person name="Sorokin D."/>
            <person name="Park H."/>
            <person name="Van Loosdrecht M."/>
            <person name="Chandran K."/>
        </authorList>
    </citation>
    <scope>NUCLEOTIDE SEQUENCE [LARGE SCALE GENOMIC DNA]</scope>
    <source>
        <strain evidence="1 2">SBR_S</strain>
    </source>
</reference>
<evidence type="ECO:0000313" key="1">
    <source>
        <dbReference type="EMBL" id="NMQ28398.1"/>
    </source>
</evidence>
<organism evidence="1 2">
    <name type="scientific">Candidatus Accumulibacter phosphatis</name>
    <dbReference type="NCBI Taxonomy" id="327160"/>
    <lineage>
        <taxon>Bacteria</taxon>
        <taxon>Pseudomonadati</taxon>
        <taxon>Pseudomonadota</taxon>
        <taxon>Betaproteobacteria</taxon>
        <taxon>Candidatus Accumulibacter</taxon>
    </lineage>
</organism>
<gene>
    <name evidence="1" type="ORF">E4Q23_11915</name>
</gene>
<dbReference type="Proteomes" id="UP000749010">
    <property type="component" value="Unassembled WGS sequence"/>
</dbReference>